<dbReference type="Pfam" id="PF21956">
    <property type="entry name" value="DUF6922"/>
    <property type="match status" value="1"/>
</dbReference>
<evidence type="ECO:0000259" key="1">
    <source>
        <dbReference type="Pfam" id="PF21956"/>
    </source>
</evidence>
<dbReference type="RefSeq" id="WP_321562864.1">
    <property type="nucleotide sequence ID" value="NZ_CP139558.1"/>
</dbReference>
<organism evidence="2 3">
    <name type="scientific">Mucilaginibacter sabulilitoris</name>
    <dbReference type="NCBI Taxonomy" id="1173583"/>
    <lineage>
        <taxon>Bacteria</taxon>
        <taxon>Pseudomonadati</taxon>
        <taxon>Bacteroidota</taxon>
        <taxon>Sphingobacteriia</taxon>
        <taxon>Sphingobacteriales</taxon>
        <taxon>Sphingobacteriaceae</taxon>
        <taxon>Mucilaginibacter</taxon>
    </lineage>
</organism>
<dbReference type="EMBL" id="CP139558">
    <property type="protein sequence ID" value="WPU93730.1"/>
    <property type="molecule type" value="Genomic_DNA"/>
</dbReference>
<gene>
    <name evidence="2" type="ORF">SNE25_30900</name>
</gene>
<feature type="domain" description="DUF6922" evidence="1">
    <location>
        <begin position="17"/>
        <end position="67"/>
    </location>
</feature>
<accession>A0ABZ0TRF2</accession>
<protein>
    <recommendedName>
        <fullName evidence="1">DUF6922 domain-containing protein</fullName>
    </recommendedName>
</protein>
<sequence length="86" mass="10508">MVKLKIGNINRPDISKLRRILFWDTDFDKIDWQRQKNAVIRRVWERGNEDEKKEIQRFYGIDNIHATIKDLKPFRPPPSFLRRKSD</sequence>
<proteinExistence type="predicted"/>
<evidence type="ECO:0000313" key="2">
    <source>
        <dbReference type="EMBL" id="WPU93730.1"/>
    </source>
</evidence>
<evidence type="ECO:0000313" key="3">
    <source>
        <dbReference type="Proteomes" id="UP001324380"/>
    </source>
</evidence>
<keyword evidence="3" id="KW-1185">Reference proteome</keyword>
<dbReference type="InterPro" id="IPR053830">
    <property type="entry name" value="DUF6922"/>
</dbReference>
<reference evidence="2 3" key="1">
    <citation type="submission" date="2023-11" db="EMBL/GenBank/DDBJ databases">
        <title>Analysis of the Genomes of Mucilaginibacter gossypii cycad 4 and M. sabulilitoris SNA2: microbes with the potential for plant growth promotion.</title>
        <authorList>
            <person name="Hirsch A.M."/>
            <person name="Humm E."/>
            <person name="Rubbi M."/>
            <person name="Del Vecchio G."/>
            <person name="Ha S.M."/>
            <person name="Pellegrini M."/>
            <person name="Gunsalus R.P."/>
        </authorList>
    </citation>
    <scope>NUCLEOTIDE SEQUENCE [LARGE SCALE GENOMIC DNA]</scope>
    <source>
        <strain evidence="2 3">SNA2</strain>
    </source>
</reference>
<name>A0ABZ0TRF2_9SPHI</name>
<dbReference type="Proteomes" id="UP001324380">
    <property type="component" value="Chromosome"/>
</dbReference>